<proteinExistence type="inferred from homology"/>
<dbReference type="RefSeq" id="WP_267299610.1">
    <property type="nucleotide sequence ID" value="NZ_JAGJBZ010000002.1"/>
</dbReference>
<protein>
    <submittedName>
        <fullName evidence="14">4-hydroxythreonine-4-phosphate dehydrogenase PdxA</fullName>
        <ecNumber evidence="14">1.1.1.262</ecNumber>
    </submittedName>
</protein>
<evidence type="ECO:0000256" key="1">
    <source>
        <dbReference type="ARBA" id="ARBA00005715"/>
    </source>
</evidence>
<evidence type="ECO:0000256" key="9">
    <source>
        <dbReference type="ARBA" id="ARBA00023027"/>
    </source>
</evidence>
<dbReference type="PANTHER" id="PTHR30004:SF6">
    <property type="entry name" value="D-THREONATE 4-PHOSPHATE DEHYDROGENASE"/>
    <property type="match status" value="1"/>
</dbReference>
<keyword evidence="7" id="KW-0067">ATP-binding</keyword>
<evidence type="ECO:0000256" key="6">
    <source>
        <dbReference type="ARBA" id="ARBA00022777"/>
    </source>
</evidence>
<keyword evidence="3" id="KW-0808">Transferase</keyword>
<dbReference type="Pfam" id="PF07005">
    <property type="entry name" value="SBD_N"/>
    <property type="match status" value="1"/>
</dbReference>
<feature type="compositionally biased region" description="Low complexity" evidence="11">
    <location>
        <begin position="455"/>
        <end position="468"/>
    </location>
</feature>
<dbReference type="InterPro" id="IPR031475">
    <property type="entry name" value="NBD_C"/>
</dbReference>
<dbReference type="Gene3D" id="3.40.980.20">
    <property type="entry name" value="Four-carbon acid sugar kinase, nucleotide binding domain"/>
    <property type="match status" value="1"/>
</dbReference>
<dbReference type="SUPFAM" id="SSF53659">
    <property type="entry name" value="Isocitrate/Isopropylmalate dehydrogenase-like"/>
    <property type="match status" value="1"/>
</dbReference>
<comment type="caution">
    <text evidence="14">The sequence shown here is derived from an EMBL/GenBank/DDBJ whole genome shotgun (WGS) entry which is preliminary data.</text>
</comment>
<evidence type="ECO:0000256" key="8">
    <source>
        <dbReference type="ARBA" id="ARBA00023002"/>
    </source>
</evidence>
<dbReference type="Gene3D" id="3.40.718.10">
    <property type="entry name" value="Isopropylmalate Dehydrogenase"/>
    <property type="match status" value="1"/>
</dbReference>
<evidence type="ECO:0000256" key="3">
    <source>
        <dbReference type="ARBA" id="ARBA00022679"/>
    </source>
</evidence>
<evidence type="ECO:0000259" key="13">
    <source>
        <dbReference type="Pfam" id="PF17042"/>
    </source>
</evidence>
<evidence type="ECO:0000313" key="15">
    <source>
        <dbReference type="Proteomes" id="UP001271723"/>
    </source>
</evidence>
<feature type="domain" description="Four-carbon acid sugar kinase N-terminal" evidence="12">
    <location>
        <begin position="15"/>
        <end position="223"/>
    </location>
</feature>
<evidence type="ECO:0000256" key="11">
    <source>
        <dbReference type="SAM" id="MobiDB-lite"/>
    </source>
</evidence>
<dbReference type="EC" id="1.1.1.262" evidence="14"/>
<keyword evidence="5" id="KW-0547">Nucleotide-binding</keyword>
<dbReference type="InterPro" id="IPR005255">
    <property type="entry name" value="PdxA_fam"/>
</dbReference>
<comment type="similarity">
    <text evidence="2">Belongs to the PdxA family. PdxA2 subfamily.</text>
</comment>
<keyword evidence="15" id="KW-1185">Reference proteome</keyword>
<evidence type="ECO:0000313" key="14">
    <source>
        <dbReference type="EMBL" id="MDX2909595.1"/>
    </source>
</evidence>
<keyword evidence="9" id="KW-0520">NAD</keyword>
<feature type="domain" description="Four-carbon acid sugar kinase nucleotide binding" evidence="13">
    <location>
        <begin position="287"/>
        <end position="427"/>
    </location>
</feature>
<dbReference type="Pfam" id="PF17042">
    <property type="entry name" value="NBD_C"/>
    <property type="match status" value="1"/>
</dbReference>
<feature type="compositionally biased region" description="Pro residues" evidence="11">
    <location>
        <begin position="252"/>
        <end position="261"/>
    </location>
</feature>
<feature type="compositionally biased region" description="Low complexity" evidence="11">
    <location>
        <begin position="231"/>
        <end position="251"/>
    </location>
</feature>
<accession>A0ABU4L2A7</accession>
<gene>
    <name evidence="14" type="primary">pdxA</name>
    <name evidence="14" type="ORF">PV517_12910</name>
</gene>
<name>A0ABU4L2A7_9ACTN</name>
<comment type="similarity">
    <text evidence="1">Belongs to the four-carbon acid sugar kinase family.</text>
</comment>
<dbReference type="GO" id="GO:0050570">
    <property type="term" value="F:4-hydroxythreonine-4-phosphate dehydrogenase activity"/>
    <property type="evidence" value="ECO:0007669"/>
    <property type="project" value="UniProtKB-EC"/>
</dbReference>
<keyword evidence="10" id="KW-0119">Carbohydrate metabolism</keyword>
<dbReference type="SUPFAM" id="SSF142764">
    <property type="entry name" value="YgbK-like"/>
    <property type="match status" value="1"/>
</dbReference>
<evidence type="ECO:0000256" key="2">
    <source>
        <dbReference type="ARBA" id="ARBA00009464"/>
    </source>
</evidence>
<organism evidence="14 15">
    <name type="scientific">Streptomyces griseiscabiei</name>
    <dbReference type="NCBI Taxonomy" id="2993540"/>
    <lineage>
        <taxon>Bacteria</taxon>
        <taxon>Bacillati</taxon>
        <taxon>Actinomycetota</taxon>
        <taxon>Actinomycetes</taxon>
        <taxon>Kitasatosporales</taxon>
        <taxon>Streptomycetaceae</taxon>
        <taxon>Streptomyces</taxon>
    </lineage>
</organism>
<dbReference type="InterPro" id="IPR037051">
    <property type="entry name" value="4-carb_acid_sugar_kinase_N_sf"/>
</dbReference>
<reference evidence="14 15" key="1">
    <citation type="journal article" date="2023" name="Microb. Genom.">
        <title>Mesoterricola silvestris gen. nov., sp. nov., Mesoterricola sediminis sp. nov., Geothrix oryzae sp. nov., Geothrix edaphica sp. nov., Geothrix rubra sp. nov., and Geothrix limicola sp. nov., six novel members of Acidobacteriota isolated from soils.</title>
        <authorList>
            <person name="Weisberg A.J."/>
            <person name="Pearce E."/>
            <person name="Kramer C.G."/>
            <person name="Chang J.H."/>
            <person name="Clarke C.R."/>
        </authorList>
    </citation>
    <scope>NUCLEOTIDE SEQUENCE [LARGE SCALE GENOMIC DNA]</scope>
    <source>
        <strain evidence="14 15">NRRL_B-2795</strain>
    </source>
</reference>
<dbReference type="InterPro" id="IPR042213">
    <property type="entry name" value="NBD_C_sf"/>
</dbReference>
<evidence type="ECO:0000256" key="4">
    <source>
        <dbReference type="ARBA" id="ARBA00022723"/>
    </source>
</evidence>
<evidence type="ECO:0000259" key="12">
    <source>
        <dbReference type="Pfam" id="PF07005"/>
    </source>
</evidence>
<dbReference type="Pfam" id="PF04166">
    <property type="entry name" value="PdxA"/>
    <property type="match status" value="1"/>
</dbReference>
<feature type="region of interest" description="Disordered" evidence="11">
    <location>
        <begin position="231"/>
        <end position="280"/>
    </location>
</feature>
<keyword evidence="6" id="KW-0418">Kinase</keyword>
<dbReference type="NCBIfam" id="TIGR00557">
    <property type="entry name" value="pdxA"/>
    <property type="match status" value="1"/>
</dbReference>
<feature type="region of interest" description="Disordered" evidence="11">
    <location>
        <begin position="439"/>
        <end position="468"/>
    </location>
</feature>
<evidence type="ECO:0000256" key="10">
    <source>
        <dbReference type="ARBA" id="ARBA00023277"/>
    </source>
</evidence>
<dbReference type="EMBL" id="JARAVY010000004">
    <property type="protein sequence ID" value="MDX2909595.1"/>
    <property type="molecule type" value="Genomic_DNA"/>
</dbReference>
<evidence type="ECO:0000256" key="5">
    <source>
        <dbReference type="ARBA" id="ARBA00022741"/>
    </source>
</evidence>
<keyword evidence="8 14" id="KW-0560">Oxidoreductase</keyword>
<dbReference type="Gene3D" id="3.40.50.10840">
    <property type="entry name" value="Putative sugar-binding, N-terminal domain"/>
    <property type="match status" value="1"/>
</dbReference>
<feature type="compositionally biased region" description="Low complexity" evidence="11">
    <location>
        <begin position="262"/>
        <end position="280"/>
    </location>
</feature>
<keyword evidence="4" id="KW-0479">Metal-binding</keyword>
<evidence type="ECO:0000256" key="7">
    <source>
        <dbReference type="ARBA" id="ARBA00022840"/>
    </source>
</evidence>
<dbReference type="Proteomes" id="UP001271723">
    <property type="component" value="Unassembled WGS sequence"/>
</dbReference>
<dbReference type="PANTHER" id="PTHR30004">
    <property type="entry name" value="4-HYDROXYTHREONINE-4-PHOSPHATE DEHYDROGENASE"/>
    <property type="match status" value="1"/>
</dbReference>
<dbReference type="InterPro" id="IPR010737">
    <property type="entry name" value="4-carb_acid_sugar_kinase_N"/>
</dbReference>
<sequence length="800" mass="81284">MSIPPRRTRAPRPLLALADDLSGAAETAVALGGPGRIVLAPAPWDPPVHGETVVVDLDCRELPGADAARRVHDALRAAPVDTLVFKKADSLLRGNLAAETAALADGAEGVVVATALPALGRTVRDGVVRLGDTPLHRTDAWRAEAGAPPPSLAAALGDSRTTVVPLAAVRGGTLAGVLRTVIGTGHLALCDAESDADLDLIAEAALASGPGVRLVGTGGLAAAVGRVLGRTGTEGSAGSAGSAARGTQAAMPEPPGVPEPGEPAGVPEPAEPAATPGRPGSVRRSVLVVVGTAEPHAVAQIAQLTARGARHLVLSPDDLLPGRADRSFPRAAAPAAVTVLSIGDSPRARPGSARRPVDGLARLAADRAGDADLVLTGGETARRVLDALGVTRLTPLGQIHHGAVQALTPDGRRVVTRPGSFGDTDSLLRITAALRQPLPPLPLSLSPQGDSLVNATPTTPTTPTGAAPHPLPLIAVTMGDGAGIGPEVIVPALLHPDTLACCRPVVVGDARRLQQAAAILGVDCDIVAVDGPADAEFTPGRVNVVDLGLLPADLPWGVLSATAGEAAYQYVRVAADLAMSGAVQGICTAPLNKEALHAAGHLYPGHTELLARLTGVEEVSMMLSTPKVKVIHVTTHIGLIDAVRRIEPGLVERTVRRGHEAMVRAGVAEPVIGVCGINPHAGENGLFGYGEEEEKIVPALDVLRADGVDARGPLPADTAFFLAGRGDYDLIVAMYHDQGHGPVKVLGIEAGVNLTVGLPVIRTSVDHGTAFDIAGKGVAEAGSMVEALRQAAEMSSVPAR</sequence>